<dbReference type="Pfam" id="PF12937">
    <property type="entry name" value="F-box-like"/>
    <property type="match status" value="1"/>
</dbReference>
<dbReference type="SUPFAM" id="SSF81383">
    <property type="entry name" value="F-box domain"/>
    <property type="match status" value="1"/>
</dbReference>
<protein>
    <recommendedName>
        <fullName evidence="3">F-box domain-containing protein</fullName>
    </recommendedName>
</protein>
<feature type="domain" description="F-box" evidence="3">
    <location>
        <begin position="74"/>
        <end position="130"/>
    </location>
</feature>
<evidence type="ECO:0000259" key="3">
    <source>
        <dbReference type="PROSITE" id="PS50181"/>
    </source>
</evidence>
<dbReference type="SUPFAM" id="SSF52047">
    <property type="entry name" value="RNI-like"/>
    <property type="match status" value="1"/>
</dbReference>
<dbReference type="Gene3D" id="1.20.1280.50">
    <property type="match status" value="1"/>
</dbReference>
<feature type="region of interest" description="Disordered" evidence="2">
    <location>
        <begin position="533"/>
        <end position="553"/>
    </location>
</feature>
<dbReference type="InterPro" id="IPR032675">
    <property type="entry name" value="LRR_dom_sf"/>
</dbReference>
<sequence length="553" mass="62198">MTRESDLARRSTEIRRFFRSTTSNKPVVSQFLHDVELEMKEYQVEINRLKTAIYAIESKRDKLKRTADLYKSLLSPIHTMPSEILSMIFAIFCKENVLSRSTLPEALRLSMVCGRWRDIVYSAPRLWSSIRIDFRAWTKDFHILDELTEHFMKKSGSSPLRLSLTFSAKESNDAQSAREGSQIALKTLVGHCERWENVFLTVAPTYFPSSIFNPIRGRLPLLVSLDLDREGDDAAWELVFDYFAICPALRTLCISPQLFEPEEVSLPWDQVVSLQMKTSFNTRAFPLLSLCPRVEHLEVCRIGGQGDDANDYLGHIISSSVKTLNITACDQADVDGTLQHTTLREISSLSICGRHDFYAPAIWPKWNELHLQSFLQRSSCRISSLTLKCLPITSEQMISLLRMIPTIESLCIEELHQEHENRIVTRTFLDSFAAGAPAHLPSSTPLIPRLTDLRLVVHVKHLESETFLKALSSRWAPDPTNAVEIDVACLRSVAIVVILNDGDKEGDLDGLLCFADAGVRLSITYGTLSESYSDDDEGGLGGTDGNNEGEGVL</sequence>
<keyword evidence="1" id="KW-0175">Coiled coil</keyword>
<dbReference type="Gene3D" id="3.80.10.10">
    <property type="entry name" value="Ribonuclease Inhibitor"/>
    <property type="match status" value="1"/>
</dbReference>
<comment type="caution">
    <text evidence="4">The sequence shown here is derived from an EMBL/GenBank/DDBJ whole genome shotgun (WGS) entry which is preliminary data.</text>
</comment>
<keyword evidence="5" id="KW-1185">Reference proteome</keyword>
<gene>
    <name evidence="4" type="ORF">V5O48_011881</name>
</gene>
<reference evidence="4 5" key="1">
    <citation type="submission" date="2024-02" db="EMBL/GenBank/DDBJ databases">
        <title>A draft genome for the cacao thread blight pathogen Marasmius crinis-equi.</title>
        <authorList>
            <person name="Cohen S.P."/>
            <person name="Baruah I.K."/>
            <person name="Amoako-Attah I."/>
            <person name="Bukari Y."/>
            <person name="Meinhardt L.W."/>
            <person name="Bailey B.A."/>
        </authorList>
    </citation>
    <scope>NUCLEOTIDE SEQUENCE [LARGE SCALE GENOMIC DNA]</scope>
    <source>
        <strain evidence="4 5">GH-76</strain>
    </source>
</reference>
<dbReference type="Proteomes" id="UP001465976">
    <property type="component" value="Unassembled WGS sequence"/>
</dbReference>
<evidence type="ECO:0000256" key="1">
    <source>
        <dbReference type="SAM" id="Coils"/>
    </source>
</evidence>
<organism evidence="4 5">
    <name type="scientific">Marasmius crinis-equi</name>
    <dbReference type="NCBI Taxonomy" id="585013"/>
    <lineage>
        <taxon>Eukaryota</taxon>
        <taxon>Fungi</taxon>
        <taxon>Dikarya</taxon>
        <taxon>Basidiomycota</taxon>
        <taxon>Agaricomycotina</taxon>
        <taxon>Agaricomycetes</taxon>
        <taxon>Agaricomycetidae</taxon>
        <taxon>Agaricales</taxon>
        <taxon>Marasmiineae</taxon>
        <taxon>Marasmiaceae</taxon>
        <taxon>Marasmius</taxon>
    </lineage>
</organism>
<proteinExistence type="predicted"/>
<name>A0ABR3F4E8_9AGAR</name>
<accession>A0ABR3F4E8</accession>
<dbReference type="EMBL" id="JBAHYK010000997">
    <property type="protein sequence ID" value="KAL0570087.1"/>
    <property type="molecule type" value="Genomic_DNA"/>
</dbReference>
<feature type="coiled-coil region" evidence="1">
    <location>
        <begin position="32"/>
        <end position="59"/>
    </location>
</feature>
<dbReference type="InterPro" id="IPR036047">
    <property type="entry name" value="F-box-like_dom_sf"/>
</dbReference>
<evidence type="ECO:0000313" key="5">
    <source>
        <dbReference type="Proteomes" id="UP001465976"/>
    </source>
</evidence>
<evidence type="ECO:0000313" key="4">
    <source>
        <dbReference type="EMBL" id="KAL0570087.1"/>
    </source>
</evidence>
<evidence type="ECO:0000256" key="2">
    <source>
        <dbReference type="SAM" id="MobiDB-lite"/>
    </source>
</evidence>
<dbReference type="InterPro" id="IPR001810">
    <property type="entry name" value="F-box_dom"/>
</dbReference>
<dbReference type="PROSITE" id="PS50181">
    <property type="entry name" value="FBOX"/>
    <property type="match status" value="1"/>
</dbReference>